<dbReference type="GO" id="GO:0005388">
    <property type="term" value="F:P-type calcium transporter activity"/>
    <property type="evidence" value="ECO:0007669"/>
    <property type="project" value="TreeGrafter"/>
</dbReference>
<evidence type="ECO:0000313" key="7">
    <source>
        <dbReference type="Proteomes" id="UP000663854"/>
    </source>
</evidence>
<dbReference type="EMBL" id="CAJNOH010015239">
    <property type="protein sequence ID" value="CAF1562072.1"/>
    <property type="molecule type" value="Genomic_DNA"/>
</dbReference>
<feature type="region of interest" description="Disordered" evidence="3">
    <location>
        <begin position="36"/>
        <end position="55"/>
    </location>
</feature>
<gene>
    <name evidence="6" type="ORF">JXQ802_LOCUS58610</name>
    <name evidence="5" type="ORF">PYM288_LOCUS41978</name>
</gene>
<name>A0A815XT03_9BILA</name>
<accession>A0A815XT03</accession>
<keyword evidence="4" id="KW-0812">Transmembrane</keyword>
<dbReference type="GO" id="GO:0051480">
    <property type="term" value="P:regulation of cytosolic calcium ion concentration"/>
    <property type="evidence" value="ECO:0007669"/>
    <property type="project" value="TreeGrafter"/>
</dbReference>
<dbReference type="PANTHER" id="PTHR24093:SF369">
    <property type="entry name" value="CALCIUM-TRANSPORTING ATPASE"/>
    <property type="match status" value="1"/>
</dbReference>
<proteinExistence type="predicted"/>
<evidence type="ECO:0000313" key="5">
    <source>
        <dbReference type="EMBL" id="CAF1562072.1"/>
    </source>
</evidence>
<sequence length="250" mass="28075">GTHIMEGSGKMLVLAVGEHSQTGMILKLLCTTKEQNNDKKKTNNKKKQNATTSQNVVLDNVNPTSNEDDLDCVKIEKHSILHTQLRKLGTQIEYAGIAIVILTVLVLLVSFSIEQVIQQHEWDYKYWTRIVGYLITCIIVFVLAVPVDLSSAITLSLTYVAKKMMNDNNLVRHLDACETVGNITTIFSNKTEILTMNHMTVVQIYVGEKYWKNIENSIKTKEIIIPANTKEILFESVSVNSSYSSILLVS</sequence>
<evidence type="ECO:0000256" key="2">
    <source>
        <dbReference type="ARBA" id="ARBA00022842"/>
    </source>
</evidence>
<dbReference type="GO" id="GO:0012505">
    <property type="term" value="C:endomembrane system"/>
    <property type="evidence" value="ECO:0007669"/>
    <property type="project" value="UniProtKB-SubCell"/>
</dbReference>
<keyword evidence="4" id="KW-0472">Membrane</keyword>
<dbReference type="Proteomes" id="UP000663870">
    <property type="component" value="Unassembled WGS sequence"/>
</dbReference>
<dbReference type="GO" id="GO:0005886">
    <property type="term" value="C:plasma membrane"/>
    <property type="evidence" value="ECO:0007669"/>
    <property type="project" value="TreeGrafter"/>
</dbReference>
<dbReference type="PANTHER" id="PTHR24093">
    <property type="entry name" value="CATION TRANSPORTING ATPASE"/>
    <property type="match status" value="1"/>
</dbReference>
<dbReference type="AlphaFoldDB" id="A0A815XT03"/>
<dbReference type="EMBL" id="CAJNOL010017147">
    <property type="protein sequence ID" value="CAF1677487.1"/>
    <property type="molecule type" value="Genomic_DNA"/>
</dbReference>
<keyword evidence="2" id="KW-0460">Magnesium</keyword>
<feature type="transmembrane region" description="Helical" evidence="4">
    <location>
        <begin position="94"/>
        <end position="113"/>
    </location>
</feature>
<dbReference type="SUPFAM" id="SSF81665">
    <property type="entry name" value="Calcium ATPase, transmembrane domain M"/>
    <property type="match status" value="1"/>
</dbReference>
<dbReference type="Proteomes" id="UP000663854">
    <property type="component" value="Unassembled WGS sequence"/>
</dbReference>
<evidence type="ECO:0000256" key="1">
    <source>
        <dbReference type="ARBA" id="ARBA00004127"/>
    </source>
</evidence>
<organism evidence="5 7">
    <name type="scientific">Rotaria sordida</name>
    <dbReference type="NCBI Taxonomy" id="392033"/>
    <lineage>
        <taxon>Eukaryota</taxon>
        <taxon>Metazoa</taxon>
        <taxon>Spiralia</taxon>
        <taxon>Gnathifera</taxon>
        <taxon>Rotifera</taxon>
        <taxon>Eurotatoria</taxon>
        <taxon>Bdelloidea</taxon>
        <taxon>Philodinida</taxon>
        <taxon>Philodinidae</taxon>
        <taxon>Rotaria</taxon>
    </lineage>
</organism>
<feature type="transmembrane region" description="Helical" evidence="4">
    <location>
        <begin position="133"/>
        <end position="160"/>
    </location>
</feature>
<evidence type="ECO:0000256" key="4">
    <source>
        <dbReference type="SAM" id="Phobius"/>
    </source>
</evidence>
<reference evidence="5" key="1">
    <citation type="submission" date="2021-02" db="EMBL/GenBank/DDBJ databases">
        <authorList>
            <person name="Nowell W R."/>
        </authorList>
    </citation>
    <scope>NUCLEOTIDE SEQUENCE</scope>
</reference>
<keyword evidence="8" id="KW-1185">Reference proteome</keyword>
<keyword evidence="4" id="KW-1133">Transmembrane helix</keyword>
<comment type="caution">
    <text evidence="5">The sequence shown here is derived from an EMBL/GenBank/DDBJ whole genome shotgun (WGS) entry which is preliminary data.</text>
</comment>
<dbReference type="Gene3D" id="1.20.1110.10">
    <property type="entry name" value="Calcium-transporting ATPase, transmembrane domain"/>
    <property type="match status" value="1"/>
</dbReference>
<dbReference type="InterPro" id="IPR023298">
    <property type="entry name" value="ATPase_P-typ_TM_dom_sf"/>
</dbReference>
<feature type="non-terminal residue" evidence="5">
    <location>
        <position position="1"/>
    </location>
</feature>
<evidence type="ECO:0000256" key="3">
    <source>
        <dbReference type="SAM" id="MobiDB-lite"/>
    </source>
</evidence>
<protein>
    <submittedName>
        <fullName evidence="5">Uncharacterized protein</fullName>
    </submittedName>
</protein>
<evidence type="ECO:0000313" key="6">
    <source>
        <dbReference type="EMBL" id="CAF1677487.1"/>
    </source>
</evidence>
<evidence type="ECO:0000313" key="8">
    <source>
        <dbReference type="Proteomes" id="UP000663870"/>
    </source>
</evidence>
<comment type="subcellular location">
    <subcellularLocation>
        <location evidence="1">Endomembrane system</location>
        <topology evidence="1">Multi-pass membrane protein</topology>
    </subcellularLocation>
</comment>